<reference evidence="1" key="1">
    <citation type="journal article" date="2021" name="Open Biol.">
        <title>Shared evolutionary footprints suggest mitochondrial oxidative damage underlies multiple complex I losses in fungi.</title>
        <authorList>
            <person name="Schikora-Tamarit M.A."/>
            <person name="Marcet-Houben M."/>
            <person name="Nosek J."/>
            <person name="Gabaldon T."/>
        </authorList>
    </citation>
    <scope>NUCLEOTIDE SEQUENCE</scope>
    <source>
        <strain evidence="1">CBS2887</strain>
    </source>
</reference>
<comment type="caution">
    <text evidence="1">The sequence shown here is derived from an EMBL/GenBank/DDBJ whole genome shotgun (WGS) entry which is preliminary data.</text>
</comment>
<organism evidence="1 2">
    <name type="scientific">Wickerhamomyces pijperi</name>
    <name type="common">Yeast</name>
    <name type="synonym">Pichia pijperi</name>
    <dbReference type="NCBI Taxonomy" id="599730"/>
    <lineage>
        <taxon>Eukaryota</taxon>
        <taxon>Fungi</taxon>
        <taxon>Dikarya</taxon>
        <taxon>Ascomycota</taxon>
        <taxon>Saccharomycotina</taxon>
        <taxon>Saccharomycetes</taxon>
        <taxon>Phaffomycetales</taxon>
        <taxon>Wickerhamomycetaceae</taxon>
        <taxon>Wickerhamomyces</taxon>
    </lineage>
</organism>
<protein>
    <submittedName>
        <fullName evidence="1">Uncharacterized protein</fullName>
    </submittedName>
</protein>
<dbReference type="EMBL" id="JAEUBG010005052">
    <property type="protein sequence ID" value="KAH3678901.1"/>
    <property type="molecule type" value="Genomic_DNA"/>
</dbReference>
<evidence type="ECO:0000313" key="1">
    <source>
        <dbReference type="EMBL" id="KAH3678901.1"/>
    </source>
</evidence>
<dbReference type="AlphaFoldDB" id="A0A9P8THE5"/>
<reference evidence="1" key="2">
    <citation type="submission" date="2021-01" db="EMBL/GenBank/DDBJ databases">
        <authorList>
            <person name="Schikora-Tamarit M.A."/>
        </authorList>
    </citation>
    <scope>NUCLEOTIDE SEQUENCE</scope>
    <source>
        <strain evidence="1">CBS2887</strain>
    </source>
</reference>
<proteinExistence type="predicted"/>
<evidence type="ECO:0000313" key="2">
    <source>
        <dbReference type="Proteomes" id="UP000774326"/>
    </source>
</evidence>
<keyword evidence="2" id="KW-1185">Reference proteome</keyword>
<gene>
    <name evidence="1" type="ORF">WICPIJ_008789</name>
</gene>
<sequence length="283" mass="30084">MEPVFKAPSSAAFTALLKSKDLFNSSTKGSKASITLAQGLNDGVGLQGGEMVNDTLATGNQRGTTVTVTDQSVQLGDVWLLLNDLVDTGLDVFLEVVKAEITNFRCLTTGQAAQSVSASNNSKTLLNPRPEVALDAAETLNRVTENPSPLHAVIKAPWYTLTGLIPYLLFKMSTVSLVIPPRIKLDTPPKLLIKTTISSSLLNLTKERSASVESKIFGNKWVSNSSLTPGIGESLWNPGSLWIPIPNSISLSPKADSKALPGTLAWSKETPIVAMLSLTALAN</sequence>
<accession>A0A9P8THE5</accession>
<dbReference type="Proteomes" id="UP000774326">
    <property type="component" value="Unassembled WGS sequence"/>
</dbReference>
<name>A0A9P8THE5_WICPI</name>